<proteinExistence type="predicted"/>
<feature type="transmembrane region" description="Helical" evidence="1">
    <location>
        <begin position="80"/>
        <end position="103"/>
    </location>
</feature>
<dbReference type="PANTHER" id="PTHR40407:SF1">
    <property type="entry name" value="HEPARAN-ALPHA-GLUCOSAMINIDE N-ACETYLTRANSFERASE CATALYTIC DOMAIN-CONTAINING PROTEIN"/>
    <property type="match status" value="1"/>
</dbReference>
<keyword evidence="4" id="KW-1185">Reference proteome</keyword>
<evidence type="ECO:0000313" key="4">
    <source>
        <dbReference type="Proteomes" id="UP000451233"/>
    </source>
</evidence>
<feature type="transmembrane region" description="Helical" evidence="1">
    <location>
        <begin position="12"/>
        <end position="29"/>
    </location>
</feature>
<keyword evidence="1" id="KW-0472">Membrane</keyword>
<dbReference type="EMBL" id="WVHS01000004">
    <property type="protein sequence ID" value="MXV17239.1"/>
    <property type="molecule type" value="Genomic_DNA"/>
</dbReference>
<reference evidence="3 4" key="1">
    <citation type="submission" date="2019-11" db="EMBL/GenBank/DDBJ databases">
        <title>Pedobacter sp. HMF7056 Genome sequencing and assembly.</title>
        <authorList>
            <person name="Kang H."/>
            <person name="Kim H."/>
            <person name="Joh K."/>
        </authorList>
    </citation>
    <scope>NUCLEOTIDE SEQUENCE [LARGE SCALE GENOMIC DNA]</scope>
    <source>
        <strain evidence="3 4">HMF7056</strain>
    </source>
</reference>
<sequence length="382" mass="43089">MTLPVPSSRLRSIDLLRGIIMVIMVIDHVRVYSGQPPGGPEPGIFFTRWVTHFCAPVFAFLAGSAAYFHGLKTNLRQLSVFLLTRGSMLVVLELTVVRLGWTFNLRLDQFMLAGIIWMLGWSMIIMAALVRLKPAAVGITGLAVIIFQDVFKLVPRMAPDSIRGAFARYWEIIYPSGSNGPDWIWVLFSVVPWVGVMAAGYGFGIVFRMEPAKRRQVCLVIGITAITIFLAAGSVMTILQPGSANTWPFLFKLLNQRKYPASQLYLCMTLGPAIALIPLAEKAKGRLAEALITIGSVPLFYYILHIPLHHVSAFVVNLLRSGRTGQEWYHVAPFTDVPPAFKWPLWCIYAVFAVNVVMLYFACRWYANYKRMHPKQKWMRYI</sequence>
<dbReference type="Pfam" id="PF07786">
    <property type="entry name" value="HGSNAT_cat"/>
    <property type="match status" value="1"/>
</dbReference>
<dbReference type="InterPro" id="IPR012429">
    <property type="entry name" value="HGSNAT_cat"/>
</dbReference>
<accession>A0A7K1Y2K3</accession>
<feature type="transmembrane region" description="Helical" evidence="1">
    <location>
        <begin position="259"/>
        <end position="280"/>
    </location>
</feature>
<evidence type="ECO:0000256" key="1">
    <source>
        <dbReference type="SAM" id="Phobius"/>
    </source>
</evidence>
<keyword evidence="1" id="KW-1133">Transmembrane helix</keyword>
<feature type="transmembrane region" description="Helical" evidence="1">
    <location>
        <begin position="287"/>
        <end position="304"/>
    </location>
</feature>
<dbReference type="PANTHER" id="PTHR40407">
    <property type="entry name" value="MEMBRANE PROTEIN-LIKE PROTEIN"/>
    <property type="match status" value="1"/>
</dbReference>
<feature type="transmembrane region" description="Helical" evidence="1">
    <location>
        <begin position="49"/>
        <end position="68"/>
    </location>
</feature>
<organism evidence="3 4">
    <name type="scientific">Hufsiella ginkgonis</name>
    <dbReference type="NCBI Taxonomy" id="2695274"/>
    <lineage>
        <taxon>Bacteria</taxon>
        <taxon>Pseudomonadati</taxon>
        <taxon>Bacteroidota</taxon>
        <taxon>Sphingobacteriia</taxon>
        <taxon>Sphingobacteriales</taxon>
        <taxon>Sphingobacteriaceae</taxon>
        <taxon>Hufsiella</taxon>
    </lineage>
</organism>
<protein>
    <submittedName>
        <fullName evidence="3">DUF1624 domain-containing protein</fullName>
    </submittedName>
</protein>
<feature type="transmembrane region" description="Helical" evidence="1">
    <location>
        <begin position="109"/>
        <end position="129"/>
    </location>
</feature>
<keyword evidence="1" id="KW-0812">Transmembrane</keyword>
<feature type="transmembrane region" description="Helical" evidence="1">
    <location>
        <begin position="136"/>
        <end position="154"/>
    </location>
</feature>
<dbReference type="Proteomes" id="UP000451233">
    <property type="component" value="Unassembled WGS sequence"/>
</dbReference>
<gene>
    <name evidence="3" type="ORF">GS398_18215</name>
</gene>
<feature type="transmembrane region" description="Helical" evidence="1">
    <location>
        <begin position="343"/>
        <end position="367"/>
    </location>
</feature>
<dbReference type="AlphaFoldDB" id="A0A7K1Y2K3"/>
<comment type="caution">
    <text evidence="3">The sequence shown here is derived from an EMBL/GenBank/DDBJ whole genome shotgun (WGS) entry which is preliminary data.</text>
</comment>
<feature type="transmembrane region" description="Helical" evidence="1">
    <location>
        <begin position="219"/>
        <end position="239"/>
    </location>
</feature>
<name>A0A7K1Y2K3_9SPHI</name>
<evidence type="ECO:0000259" key="2">
    <source>
        <dbReference type="Pfam" id="PF07786"/>
    </source>
</evidence>
<feature type="transmembrane region" description="Helical" evidence="1">
    <location>
        <begin position="183"/>
        <end position="207"/>
    </location>
</feature>
<dbReference type="RefSeq" id="WP_160908234.1">
    <property type="nucleotide sequence ID" value="NZ_WVHS01000004.1"/>
</dbReference>
<feature type="domain" description="Heparan-alpha-glucosaminide N-acetyltransferase catalytic" evidence="2">
    <location>
        <begin position="9"/>
        <end position="216"/>
    </location>
</feature>
<evidence type="ECO:0000313" key="3">
    <source>
        <dbReference type="EMBL" id="MXV17239.1"/>
    </source>
</evidence>